<dbReference type="OrthoDB" id="9804891at2"/>
<gene>
    <name evidence="1" type="ORF">F7Q99_27255</name>
</gene>
<evidence type="ECO:0000313" key="2">
    <source>
        <dbReference type="Proteomes" id="UP000450000"/>
    </source>
</evidence>
<dbReference type="Proteomes" id="UP000450000">
    <property type="component" value="Unassembled WGS sequence"/>
</dbReference>
<sequence length="98" mass="10318">MTLKLGVLALLTAKPGKEAEVAALLDTARGIAAEEAQTEVWYAFQIDGSTFGIFDAFADDAGRQAHLTGRIPAALAQVGPDLLAADPDIRLIDIRAVK</sequence>
<evidence type="ECO:0000313" key="1">
    <source>
        <dbReference type="EMBL" id="MQS15861.1"/>
    </source>
</evidence>
<accession>A0A6N7KWN9</accession>
<keyword evidence="1" id="KW-0503">Monooxygenase</keyword>
<dbReference type="InterPro" id="IPR011008">
    <property type="entry name" value="Dimeric_a/b-barrel"/>
</dbReference>
<dbReference type="RefSeq" id="WP_153465591.1">
    <property type="nucleotide sequence ID" value="NZ_WBOF01000001.1"/>
</dbReference>
<dbReference type="GO" id="GO:0004497">
    <property type="term" value="F:monooxygenase activity"/>
    <property type="evidence" value="ECO:0007669"/>
    <property type="project" value="UniProtKB-KW"/>
</dbReference>
<dbReference type="Gene3D" id="3.30.70.100">
    <property type="match status" value="1"/>
</dbReference>
<dbReference type="SUPFAM" id="SSF54909">
    <property type="entry name" value="Dimeric alpha+beta barrel"/>
    <property type="match status" value="1"/>
</dbReference>
<comment type="caution">
    <text evidence="1">The sequence shown here is derived from an EMBL/GenBank/DDBJ whole genome shotgun (WGS) entry which is preliminary data.</text>
</comment>
<organism evidence="1 2">
    <name type="scientific">Streptomyces kaniharaensis</name>
    <dbReference type="NCBI Taxonomy" id="212423"/>
    <lineage>
        <taxon>Bacteria</taxon>
        <taxon>Bacillati</taxon>
        <taxon>Actinomycetota</taxon>
        <taxon>Actinomycetes</taxon>
        <taxon>Kitasatosporales</taxon>
        <taxon>Streptomycetaceae</taxon>
        <taxon>Streptomyces</taxon>
    </lineage>
</organism>
<keyword evidence="2" id="KW-1185">Reference proteome</keyword>
<dbReference type="AlphaFoldDB" id="A0A6N7KWN9"/>
<name>A0A6N7KWN9_9ACTN</name>
<reference evidence="1 2" key="1">
    <citation type="submission" date="2019-09" db="EMBL/GenBank/DDBJ databases">
        <title>Genome Sequences of Streptomyces kaniharaensis ATCC 21070.</title>
        <authorList>
            <person name="Zhu W."/>
            <person name="De Crecy-Lagard V."/>
            <person name="Richards N.G."/>
        </authorList>
    </citation>
    <scope>NUCLEOTIDE SEQUENCE [LARGE SCALE GENOMIC DNA]</scope>
    <source>
        <strain evidence="1 2">SF-557</strain>
    </source>
</reference>
<protein>
    <submittedName>
        <fullName evidence="1">Antibiotic biosynthesis monooxygenase</fullName>
    </submittedName>
</protein>
<keyword evidence="1" id="KW-0560">Oxidoreductase</keyword>
<dbReference type="EMBL" id="WBOF01000001">
    <property type="protein sequence ID" value="MQS15861.1"/>
    <property type="molecule type" value="Genomic_DNA"/>
</dbReference>
<proteinExistence type="predicted"/>